<organism evidence="7 8">
    <name type="scientific">Pseudorhodoferax soli</name>
    <dbReference type="NCBI Taxonomy" id="545864"/>
    <lineage>
        <taxon>Bacteria</taxon>
        <taxon>Pseudomonadati</taxon>
        <taxon>Pseudomonadota</taxon>
        <taxon>Betaproteobacteria</taxon>
        <taxon>Burkholderiales</taxon>
        <taxon>Comamonadaceae</taxon>
    </lineage>
</organism>
<keyword evidence="7" id="KW-0966">Cell projection</keyword>
<evidence type="ECO:0000256" key="6">
    <source>
        <dbReference type="PIRNR" id="PIRNR039090"/>
    </source>
</evidence>
<dbReference type="PANTHER" id="PTHR34773">
    <property type="entry name" value="FLAGELLAR SECRETION CHAPERONE FLIS"/>
    <property type="match status" value="1"/>
</dbReference>
<comment type="caution">
    <text evidence="7">The sequence shown here is derived from an EMBL/GenBank/DDBJ whole genome shotgun (WGS) entry which is preliminary data.</text>
</comment>
<evidence type="ECO:0000256" key="4">
    <source>
        <dbReference type="ARBA" id="ARBA00022795"/>
    </source>
</evidence>
<dbReference type="InterPro" id="IPR003713">
    <property type="entry name" value="FliS"/>
</dbReference>
<dbReference type="EMBL" id="QPJK01000009">
    <property type="protein sequence ID" value="RCW67617.1"/>
    <property type="molecule type" value="Genomic_DNA"/>
</dbReference>
<evidence type="ECO:0000313" key="8">
    <source>
        <dbReference type="Proteomes" id="UP000252884"/>
    </source>
</evidence>
<dbReference type="CDD" id="cd16098">
    <property type="entry name" value="FliS"/>
    <property type="match status" value="1"/>
</dbReference>
<dbReference type="PIRSF" id="PIRSF039090">
    <property type="entry name" value="Flis"/>
    <property type="match status" value="1"/>
</dbReference>
<dbReference type="GO" id="GO:0044780">
    <property type="term" value="P:bacterial-type flagellum assembly"/>
    <property type="evidence" value="ECO:0007669"/>
    <property type="project" value="InterPro"/>
</dbReference>
<evidence type="ECO:0000256" key="2">
    <source>
        <dbReference type="ARBA" id="ARBA00008787"/>
    </source>
</evidence>
<sequence length="142" mass="15028">MGSSMFTSVSSRSAAAYKRVGTQTSVEGASPHQLICLLYEALLGALRQSHAATMRGDNETKGKEIGKAVRILEEGLKAALNDAAGGELATNLRGVYNYSISRLTRANIHNDAPMIQEVIDLIVPVYGAWKSIANPAGQPAVS</sequence>
<gene>
    <name evidence="7" type="ORF">DES41_109340</name>
</gene>
<evidence type="ECO:0000256" key="1">
    <source>
        <dbReference type="ARBA" id="ARBA00004514"/>
    </source>
</evidence>
<dbReference type="RefSeq" id="WP_245965916.1">
    <property type="nucleotide sequence ID" value="NZ_QPJK01000009.1"/>
</dbReference>
<dbReference type="Gene3D" id="1.20.120.340">
    <property type="entry name" value="Flagellar protein FliS"/>
    <property type="match status" value="1"/>
</dbReference>
<keyword evidence="3 6" id="KW-0963">Cytoplasm</keyword>
<dbReference type="AlphaFoldDB" id="A0A368XMB5"/>
<dbReference type="GO" id="GO:0005829">
    <property type="term" value="C:cytosol"/>
    <property type="evidence" value="ECO:0007669"/>
    <property type="project" value="UniProtKB-SubCell"/>
</dbReference>
<dbReference type="Proteomes" id="UP000252884">
    <property type="component" value="Unassembled WGS sequence"/>
</dbReference>
<dbReference type="GO" id="GO:0071973">
    <property type="term" value="P:bacterial-type flagellum-dependent cell motility"/>
    <property type="evidence" value="ECO:0007669"/>
    <property type="project" value="TreeGrafter"/>
</dbReference>
<dbReference type="Pfam" id="PF02561">
    <property type="entry name" value="FliS"/>
    <property type="match status" value="1"/>
</dbReference>
<evidence type="ECO:0000313" key="7">
    <source>
        <dbReference type="EMBL" id="RCW67617.1"/>
    </source>
</evidence>
<comment type="similarity">
    <text evidence="2 6">Belongs to the FliS family.</text>
</comment>
<keyword evidence="5" id="KW-0143">Chaperone</keyword>
<name>A0A368XMB5_9BURK</name>
<dbReference type="InterPro" id="IPR036584">
    <property type="entry name" value="FliS_sf"/>
</dbReference>
<evidence type="ECO:0000256" key="5">
    <source>
        <dbReference type="ARBA" id="ARBA00023186"/>
    </source>
</evidence>
<keyword evidence="8" id="KW-1185">Reference proteome</keyword>
<evidence type="ECO:0000256" key="3">
    <source>
        <dbReference type="ARBA" id="ARBA00022490"/>
    </source>
</evidence>
<reference evidence="7 8" key="1">
    <citation type="submission" date="2018-07" db="EMBL/GenBank/DDBJ databases">
        <title>Genomic Encyclopedia of Type Strains, Phase IV (KMG-IV): sequencing the most valuable type-strain genomes for metagenomic binning, comparative biology and taxonomic classification.</title>
        <authorList>
            <person name="Goeker M."/>
        </authorList>
    </citation>
    <scope>NUCLEOTIDE SEQUENCE [LARGE SCALE GENOMIC DNA]</scope>
    <source>
        <strain evidence="7 8">DSM 21634</strain>
    </source>
</reference>
<dbReference type="PANTHER" id="PTHR34773:SF1">
    <property type="entry name" value="FLAGELLAR SECRETION CHAPERONE FLIS"/>
    <property type="match status" value="1"/>
</dbReference>
<dbReference type="SUPFAM" id="SSF101116">
    <property type="entry name" value="Flagellar export chaperone FliS"/>
    <property type="match status" value="1"/>
</dbReference>
<proteinExistence type="inferred from homology"/>
<accession>A0A368XMB5</accession>
<protein>
    <recommendedName>
        <fullName evidence="6">Flagellar secretion chaperone FliS</fullName>
    </recommendedName>
</protein>
<keyword evidence="7" id="KW-0969">Cilium</keyword>
<keyword evidence="7" id="KW-0282">Flagellum</keyword>
<dbReference type="NCBIfam" id="TIGR00208">
    <property type="entry name" value="fliS"/>
    <property type="match status" value="1"/>
</dbReference>
<comment type="subcellular location">
    <subcellularLocation>
        <location evidence="1 6">Cytoplasm</location>
        <location evidence="1 6">Cytosol</location>
    </subcellularLocation>
</comment>
<keyword evidence="4 6" id="KW-1005">Bacterial flagellum biogenesis</keyword>